<accession>A0A098EGQ1</accession>
<dbReference type="Proteomes" id="UP000055047">
    <property type="component" value="Unassembled WGS sequence"/>
</dbReference>
<evidence type="ECO:0000313" key="3">
    <source>
        <dbReference type="Proteomes" id="UP000055047"/>
    </source>
</evidence>
<dbReference type="EMBL" id="CCXQ01000140">
    <property type="protein sequence ID" value="CEG20977.1"/>
    <property type="molecule type" value="Genomic_DNA"/>
</dbReference>
<proteinExistence type="predicted"/>
<name>A0A098EGQ1_ANAPH</name>
<dbReference type="AlphaFoldDB" id="A0A098EGQ1"/>
<sequence length="53" mass="5866">MRGASLEVSILSQCRFVYMLGSIQDLASSDCEFLKVVLCVARLGEGKRLFLVL</sequence>
<dbReference type="Proteomes" id="UP000078419">
    <property type="component" value="Unassembled WGS sequence"/>
</dbReference>
<evidence type="ECO:0000313" key="2">
    <source>
        <dbReference type="EMBL" id="SBO14923.1"/>
    </source>
</evidence>
<gene>
    <name evidence="2" type="ORF">ANAPC1_01299</name>
    <name evidence="1" type="ORF">ANAPHAGO_00132</name>
</gene>
<dbReference type="EMBL" id="FLLR01000105">
    <property type="protein sequence ID" value="SBO14923.1"/>
    <property type="molecule type" value="Genomic_DNA"/>
</dbReference>
<reference evidence="4" key="2">
    <citation type="submission" date="2016-03" db="EMBL/GenBank/DDBJ databases">
        <authorList>
            <person name="Loux Valentin"/>
        </authorList>
    </citation>
    <scope>NUCLEOTIDE SEQUENCE [LARGE SCALE GENOMIC DNA]</scope>
    <source>
        <strain evidence="4">C1</strain>
    </source>
</reference>
<evidence type="ECO:0000313" key="4">
    <source>
        <dbReference type="Proteomes" id="UP000078419"/>
    </source>
</evidence>
<evidence type="ECO:0000313" key="1">
    <source>
        <dbReference type="EMBL" id="CEG20977.1"/>
    </source>
</evidence>
<reference evidence="1 3" key="1">
    <citation type="submission" date="2014-09" db="EMBL/GenBank/DDBJ databases">
        <authorList>
            <person name="Loux Valentin"/>
            <person name="Dugat Thibaut"/>
        </authorList>
    </citation>
    <scope>NUCLEOTIDE SEQUENCE [LARGE SCALE GENOMIC DNA]</scope>
    <source>
        <strain evidence="1 3">BOV-10_179</strain>
    </source>
</reference>
<reference evidence="2" key="3">
    <citation type="submission" date="2016-03" db="EMBL/GenBank/DDBJ databases">
        <authorList>
            <person name="Loux V."/>
        </authorList>
    </citation>
    <scope>NUCLEOTIDE SEQUENCE</scope>
    <source>
        <strain evidence="2">C1</strain>
    </source>
</reference>
<protein>
    <submittedName>
        <fullName evidence="1">Uncharacterized protein</fullName>
    </submittedName>
</protein>
<organism evidence="1 3">
    <name type="scientific">Anaplasma phagocytophilum</name>
    <name type="common">Ehrlichia phagocytophila</name>
    <dbReference type="NCBI Taxonomy" id="948"/>
    <lineage>
        <taxon>Bacteria</taxon>
        <taxon>Pseudomonadati</taxon>
        <taxon>Pseudomonadota</taxon>
        <taxon>Alphaproteobacteria</taxon>
        <taxon>Rickettsiales</taxon>
        <taxon>Anaplasmataceae</taxon>
        <taxon>Anaplasma</taxon>
        <taxon>phagocytophilum group</taxon>
    </lineage>
</organism>